<gene>
    <name evidence="2" type="ORF">QWY28_12005</name>
</gene>
<protein>
    <recommendedName>
        <fullName evidence="4">DUF983 domain-containing protein</fullName>
    </recommendedName>
</protein>
<accession>A0ABT8FG63</accession>
<dbReference type="Proteomes" id="UP001168620">
    <property type="component" value="Unassembled WGS sequence"/>
</dbReference>
<name>A0ABT8FG63_9ACTN</name>
<sequence>MKVKDPSGQTWRITRRWVPWRRRFRDGLDAVPSGSFSLAGDDPVSLVLSLLAVLLLLPFLLVVAVAWLELLVLLLVLPFAVAWRVARGRHWHVEARRGFTPWWEVDAGSWSASRDRIAAVADAVRRGDTPERTIDAPPLEHP</sequence>
<feature type="transmembrane region" description="Helical" evidence="1">
    <location>
        <begin position="46"/>
        <end position="79"/>
    </location>
</feature>
<evidence type="ECO:0000256" key="1">
    <source>
        <dbReference type="SAM" id="Phobius"/>
    </source>
</evidence>
<keyword evidence="3" id="KW-1185">Reference proteome</keyword>
<evidence type="ECO:0000313" key="2">
    <source>
        <dbReference type="EMBL" id="MDN4173674.1"/>
    </source>
</evidence>
<organism evidence="2 3">
    <name type="scientific">Nocardioides oceani</name>
    <dbReference type="NCBI Taxonomy" id="3058369"/>
    <lineage>
        <taxon>Bacteria</taxon>
        <taxon>Bacillati</taxon>
        <taxon>Actinomycetota</taxon>
        <taxon>Actinomycetes</taxon>
        <taxon>Propionibacteriales</taxon>
        <taxon>Nocardioidaceae</taxon>
        <taxon>Nocardioides</taxon>
    </lineage>
</organism>
<dbReference type="EMBL" id="JAUHJQ010000004">
    <property type="protein sequence ID" value="MDN4173674.1"/>
    <property type="molecule type" value="Genomic_DNA"/>
</dbReference>
<dbReference type="RefSeq" id="WP_300952793.1">
    <property type="nucleotide sequence ID" value="NZ_JAUHJQ010000004.1"/>
</dbReference>
<proteinExistence type="predicted"/>
<evidence type="ECO:0000313" key="3">
    <source>
        <dbReference type="Proteomes" id="UP001168620"/>
    </source>
</evidence>
<comment type="caution">
    <text evidence="2">The sequence shown here is derived from an EMBL/GenBank/DDBJ whole genome shotgun (WGS) entry which is preliminary data.</text>
</comment>
<evidence type="ECO:0008006" key="4">
    <source>
        <dbReference type="Google" id="ProtNLM"/>
    </source>
</evidence>
<keyword evidence="1" id="KW-0472">Membrane</keyword>
<reference evidence="2" key="1">
    <citation type="submission" date="2023-06" db="EMBL/GenBank/DDBJ databases">
        <title>Draft genome sequence of Nocardioides sp. SOB77.</title>
        <authorList>
            <person name="Zhang G."/>
        </authorList>
    </citation>
    <scope>NUCLEOTIDE SEQUENCE</scope>
    <source>
        <strain evidence="2">SOB77</strain>
    </source>
</reference>
<keyword evidence="1" id="KW-0812">Transmembrane</keyword>
<keyword evidence="1" id="KW-1133">Transmembrane helix</keyword>